<dbReference type="GO" id="GO:0016020">
    <property type="term" value="C:membrane"/>
    <property type="evidence" value="ECO:0007669"/>
    <property type="project" value="UniProtKB-SubCell"/>
</dbReference>
<organism evidence="7 8">
    <name type="scientific">Hydrocarboniphaga daqingensis</name>
    <dbReference type="NCBI Taxonomy" id="490188"/>
    <lineage>
        <taxon>Bacteria</taxon>
        <taxon>Pseudomonadati</taxon>
        <taxon>Pseudomonadota</taxon>
        <taxon>Gammaproteobacteria</taxon>
        <taxon>Nevskiales</taxon>
        <taxon>Nevskiaceae</taxon>
        <taxon>Hydrocarboniphaga</taxon>
    </lineage>
</organism>
<gene>
    <name evidence="7" type="ORF">SAMN04488068_1699</name>
</gene>
<proteinExistence type="inferred from homology"/>
<keyword evidence="4 6" id="KW-1133">Transmembrane helix</keyword>
<dbReference type="EMBL" id="FQWZ01000003">
    <property type="protein sequence ID" value="SHG85978.1"/>
    <property type="molecule type" value="Genomic_DNA"/>
</dbReference>
<keyword evidence="5 6" id="KW-0472">Membrane</keyword>
<dbReference type="GO" id="GO:0016787">
    <property type="term" value="F:hydrolase activity"/>
    <property type="evidence" value="ECO:0007669"/>
    <property type="project" value="TreeGrafter"/>
</dbReference>
<comment type="subcellular location">
    <subcellularLocation>
        <location evidence="1">Membrane</location>
        <topology evidence="1">Multi-pass membrane protein</topology>
    </subcellularLocation>
</comment>
<sequence>MLATLQPIHFLCASVVSGLLAIGCEVIAERRGRRPVLFLLLKPLTSAMIAGSLLVAAQAPTTLLLAAFVFAIVGDIALMFDGDKAFLAGLSSFFVAHLAFVAEFAGTITNPSRPPVWTLAFVAYAVLFFRWLLPRTGPLKLPTLAYGIVLTLMVLAAATAYRTLPGPASALALAGALVFGLSDSVLAVRQFVGPYRGAQPLILGSYWLAIGLIAISRWG</sequence>
<evidence type="ECO:0000256" key="3">
    <source>
        <dbReference type="ARBA" id="ARBA00022692"/>
    </source>
</evidence>
<protein>
    <submittedName>
        <fullName evidence="7">Uncharacterized membrane protein YhhN</fullName>
    </submittedName>
</protein>
<reference evidence="7 8" key="1">
    <citation type="submission" date="2016-11" db="EMBL/GenBank/DDBJ databases">
        <authorList>
            <person name="Jaros S."/>
            <person name="Januszkiewicz K."/>
            <person name="Wedrychowicz H."/>
        </authorList>
    </citation>
    <scope>NUCLEOTIDE SEQUENCE [LARGE SCALE GENOMIC DNA]</scope>
    <source>
        <strain evidence="7 8">CGMCC 1.7049</strain>
    </source>
</reference>
<feature type="transmembrane region" description="Helical" evidence="6">
    <location>
        <begin position="144"/>
        <end position="164"/>
    </location>
</feature>
<dbReference type="OrthoDB" id="5592477at2"/>
<keyword evidence="3 6" id="KW-0812">Transmembrane</keyword>
<name>A0A1M5N901_9GAMM</name>
<dbReference type="InterPro" id="IPR012506">
    <property type="entry name" value="TMEM86B-like"/>
</dbReference>
<feature type="transmembrane region" description="Helical" evidence="6">
    <location>
        <begin position="114"/>
        <end position="132"/>
    </location>
</feature>
<feature type="transmembrane region" description="Helical" evidence="6">
    <location>
        <begin position="6"/>
        <end position="24"/>
    </location>
</feature>
<evidence type="ECO:0000256" key="4">
    <source>
        <dbReference type="ARBA" id="ARBA00022989"/>
    </source>
</evidence>
<keyword evidence="8" id="KW-1185">Reference proteome</keyword>
<evidence type="ECO:0000256" key="6">
    <source>
        <dbReference type="SAM" id="Phobius"/>
    </source>
</evidence>
<evidence type="ECO:0000256" key="1">
    <source>
        <dbReference type="ARBA" id="ARBA00004141"/>
    </source>
</evidence>
<dbReference type="Proteomes" id="UP000199758">
    <property type="component" value="Unassembled WGS sequence"/>
</dbReference>
<dbReference type="PANTHER" id="PTHR31885:SF6">
    <property type="entry name" value="GH04784P"/>
    <property type="match status" value="1"/>
</dbReference>
<evidence type="ECO:0000256" key="5">
    <source>
        <dbReference type="ARBA" id="ARBA00023136"/>
    </source>
</evidence>
<feature type="transmembrane region" description="Helical" evidence="6">
    <location>
        <begin position="87"/>
        <end position="108"/>
    </location>
</feature>
<feature type="transmembrane region" description="Helical" evidence="6">
    <location>
        <begin position="200"/>
        <end position="218"/>
    </location>
</feature>
<dbReference type="AlphaFoldDB" id="A0A1M5N901"/>
<dbReference type="STRING" id="490188.SAMN04488068_1699"/>
<evidence type="ECO:0000313" key="8">
    <source>
        <dbReference type="Proteomes" id="UP000199758"/>
    </source>
</evidence>
<evidence type="ECO:0000256" key="2">
    <source>
        <dbReference type="ARBA" id="ARBA00007375"/>
    </source>
</evidence>
<evidence type="ECO:0000313" key="7">
    <source>
        <dbReference type="EMBL" id="SHG85978.1"/>
    </source>
</evidence>
<accession>A0A1M5N901</accession>
<feature type="transmembrane region" description="Helical" evidence="6">
    <location>
        <begin position="63"/>
        <end position="80"/>
    </location>
</feature>
<dbReference type="PANTHER" id="PTHR31885">
    <property type="entry name" value="GH04784P"/>
    <property type="match status" value="1"/>
</dbReference>
<dbReference type="Pfam" id="PF07947">
    <property type="entry name" value="YhhN"/>
    <property type="match status" value="1"/>
</dbReference>
<feature type="transmembrane region" description="Helical" evidence="6">
    <location>
        <begin position="170"/>
        <end position="188"/>
    </location>
</feature>
<comment type="similarity">
    <text evidence="2">Belongs to the TMEM86 family.</text>
</comment>
<feature type="transmembrane region" description="Helical" evidence="6">
    <location>
        <begin position="36"/>
        <end position="57"/>
    </location>
</feature>